<dbReference type="Proteomes" id="UP000254925">
    <property type="component" value="Unassembled WGS sequence"/>
</dbReference>
<organism evidence="2 3">
    <name type="scientific">Microvirga subterranea</name>
    <dbReference type="NCBI Taxonomy" id="186651"/>
    <lineage>
        <taxon>Bacteria</taxon>
        <taxon>Pseudomonadati</taxon>
        <taxon>Pseudomonadota</taxon>
        <taxon>Alphaproteobacteria</taxon>
        <taxon>Hyphomicrobiales</taxon>
        <taxon>Methylobacteriaceae</taxon>
        <taxon>Microvirga</taxon>
    </lineage>
</organism>
<protein>
    <submittedName>
        <fullName evidence="2">Uncharacterized protein</fullName>
    </submittedName>
</protein>
<evidence type="ECO:0000313" key="3">
    <source>
        <dbReference type="Proteomes" id="UP000254925"/>
    </source>
</evidence>
<sequence>MGLKGFAAAAIGFTLSIGTALAAEPVFPPASRVGIVPPQDMVLSKRFNGFENEERAAAITISEMPPAAYDQLTAGLTKEALKHQGLDVKARETVKVGDKTGVLIAGAMTGPVKGRKWVLAVKGKDLTALLIAQVQGGQDGYSEDQMRSALKSVALRGPISLEEQVSALPFRIGDKAGFRPVRVLSGNSILFTDGPNDTIKAMEQPVAIMAASLQPPPPPGERREQFARAALNSNQLLKDVVFERSESFRFKGQDWHEIVARAKDAPTGEPIVVMQTIRFEPDRYVRMVGLVREGDRDKTLPRFRSIIDSVDMNP</sequence>
<evidence type="ECO:0000313" key="2">
    <source>
        <dbReference type="EMBL" id="RDI59491.1"/>
    </source>
</evidence>
<dbReference type="RefSeq" id="WP_114770362.1">
    <property type="nucleotide sequence ID" value="NZ_QQBB01000004.1"/>
</dbReference>
<dbReference type="OrthoDB" id="7926124at2"/>
<reference evidence="2 3" key="1">
    <citation type="submission" date="2018-07" db="EMBL/GenBank/DDBJ databases">
        <title>Genomic Encyclopedia of Type Strains, Phase IV (KMG-IV): sequencing the most valuable type-strain genomes for metagenomic binning, comparative biology and taxonomic classification.</title>
        <authorList>
            <person name="Goeker M."/>
        </authorList>
    </citation>
    <scope>NUCLEOTIDE SEQUENCE [LARGE SCALE GENOMIC DNA]</scope>
    <source>
        <strain evidence="2 3">DSM 14364</strain>
    </source>
</reference>
<keyword evidence="1" id="KW-0732">Signal</keyword>
<dbReference type="EMBL" id="QQBB01000004">
    <property type="protein sequence ID" value="RDI59491.1"/>
    <property type="molecule type" value="Genomic_DNA"/>
</dbReference>
<gene>
    <name evidence="2" type="ORF">DES45_104407</name>
</gene>
<feature type="signal peptide" evidence="1">
    <location>
        <begin position="1"/>
        <end position="22"/>
    </location>
</feature>
<proteinExistence type="predicted"/>
<evidence type="ECO:0000256" key="1">
    <source>
        <dbReference type="SAM" id="SignalP"/>
    </source>
</evidence>
<accession>A0A370HNC6</accession>
<dbReference type="AlphaFoldDB" id="A0A370HNC6"/>
<comment type="caution">
    <text evidence="2">The sequence shown here is derived from an EMBL/GenBank/DDBJ whole genome shotgun (WGS) entry which is preliminary data.</text>
</comment>
<keyword evidence="3" id="KW-1185">Reference proteome</keyword>
<name>A0A370HNC6_9HYPH</name>
<feature type="chain" id="PRO_5016704712" evidence="1">
    <location>
        <begin position="23"/>
        <end position="314"/>
    </location>
</feature>